<accession>A0A3S1J627</accession>
<evidence type="ECO:0000313" key="2">
    <source>
        <dbReference type="EMBL" id="RUT08416.1"/>
    </source>
</evidence>
<gene>
    <name evidence="2" type="ORF">DSM106972_015840</name>
</gene>
<dbReference type="InterPro" id="IPR013216">
    <property type="entry name" value="Methyltransf_11"/>
</dbReference>
<evidence type="ECO:0000313" key="3">
    <source>
        <dbReference type="Proteomes" id="UP000271624"/>
    </source>
</evidence>
<evidence type="ECO:0000259" key="1">
    <source>
        <dbReference type="Pfam" id="PF08241"/>
    </source>
</evidence>
<reference evidence="2" key="1">
    <citation type="submission" date="2018-12" db="EMBL/GenBank/DDBJ databases">
        <authorList>
            <person name="Will S."/>
            <person name="Neumann-Schaal M."/>
            <person name="Henke P."/>
        </authorList>
    </citation>
    <scope>NUCLEOTIDE SEQUENCE</scope>
    <source>
        <strain evidence="2">PCC 7102</strain>
    </source>
</reference>
<dbReference type="AlphaFoldDB" id="A0A3S1J627"/>
<sequence length="252" mass="29402">MSFKDYFSKQASEYVRYRPLYPEELFKYLSGLVQSHELAWDCGTGNGQVAQGLVKYFSSVYASDASSKQIANALQNKRIKYFVARAESTSLPSSSIDLITVGQAFHWFDFNRFYNEANRVLKAEGVLAIWCYGLFNLLDASEELQDSFLVFYDRIKPFWPPERKFVDERYLTVPFPFVELETPIFLMTAEWGVSELIGYLRTWSATQRCIALEGEEYILRLFGRISELWNSCENSRRTIQWPVYLRVGRKHS</sequence>
<dbReference type="GO" id="GO:0008757">
    <property type="term" value="F:S-adenosylmethionine-dependent methyltransferase activity"/>
    <property type="evidence" value="ECO:0007669"/>
    <property type="project" value="InterPro"/>
</dbReference>
<feature type="domain" description="Methyltransferase type 11" evidence="1">
    <location>
        <begin position="41"/>
        <end position="129"/>
    </location>
</feature>
<dbReference type="OrthoDB" id="9797252at2"/>
<dbReference type="GO" id="GO:0032259">
    <property type="term" value="P:methylation"/>
    <property type="evidence" value="ECO:0007669"/>
    <property type="project" value="UniProtKB-KW"/>
</dbReference>
<dbReference type="Pfam" id="PF08241">
    <property type="entry name" value="Methyltransf_11"/>
    <property type="match status" value="1"/>
</dbReference>
<dbReference type="PANTHER" id="PTHR45180:SF1">
    <property type="entry name" value="OS01G0307686 PROTEIN"/>
    <property type="match status" value="1"/>
</dbReference>
<dbReference type="PANTHER" id="PTHR45180">
    <property type="entry name" value="OS01G0307686 PROTEIN"/>
    <property type="match status" value="1"/>
</dbReference>
<dbReference type="Proteomes" id="UP000271624">
    <property type="component" value="Unassembled WGS sequence"/>
</dbReference>
<dbReference type="InterPro" id="IPR029063">
    <property type="entry name" value="SAM-dependent_MTases_sf"/>
</dbReference>
<keyword evidence="2" id="KW-0808">Transferase</keyword>
<reference evidence="2" key="2">
    <citation type="journal article" date="2019" name="Genome Biol. Evol.">
        <title>Day and night: Metabolic profiles and evolutionary relationships of six axenic non-marine cyanobacteria.</title>
        <authorList>
            <person name="Will S.E."/>
            <person name="Henke P."/>
            <person name="Boedeker C."/>
            <person name="Huang S."/>
            <person name="Brinkmann H."/>
            <person name="Rohde M."/>
            <person name="Jarek M."/>
            <person name="Friedl T."/>
            <person name="Seufert S."/>
            <person name="Schumacher M."/>
            <person name="Overmann J."/>
            <person name="Neumann-Schaal M."/>
            <person name="Petersen J."/>
        </authorList>
    </citation>
    <scope>NUCLEOTIDE SEQUENCE [LARGE SCALE GENOMIC DNA]</scope>
    <source>
        <strain evidence="2">PCC 7102</strain>
    </source>
</reference>
<dbReference type="CDD" id="cd02440">
    <property type="entry name" value="AdoMet_MTases"/>
    <property type="match status" value="1"/>
</dbReference>
<comment type="caution">
    <text evidence="2">The sequence shown here is derived from an EMBL/GenBank/DDBJ whole genome shotgun (WGS) entry which is preliminary data.</text>
</comment>
<proteinExistence type="predicted"/>
<organism evidence="2 3">
    <name type="scientific">Dulcicalothrix desertica PCC 7102</name>
    <dbReference type="NCBI Taxonomy" id="232991"/>
    <lineage>
        <taxon>Bacteria</taxon>
        <taxon>Bacillati</taxon>
        <taxon>Cyanobacteriota</taxon>
        <taxon>Cyanophyceae</taxon>
        <taxon>Nostocales</taxon>
        <taxon>Calotrichaceae</taxon>
        <taxon>Dulcicalothrix</taxon>
    </lineage>
</organism>
<name>A0A3S1J627_9CYAN</name>
<keyword evidence="2" id="KW-0489">Methyltransferase</keyword>
<keyword evidence="3" id="KW-1185">Reference proteome</keyword>
<dbReference type="Gene3D" id="3.40.50.150">
    <property type="entry name" value="Vaccinia Virus protein VP39"/>
    <property type="match status" value="1"/>
</dbReference>
<dbReference type="SUPFAM" id="SSF53335">
    <property type="entry name" value="S-adenosyl-L-methionine-dependent methyltransferases"/>
    <property type="match status" value="1"/>
</dbReference>
<dbReference type="EMBL" id="RSCL01000003">
    <property type="protein sequence ID" value="RUT08416.1"/>
    <property type="molecule type" value="Genomic_DNA"/>
</dbReference>
<protein>
    <submittedName>
        <fullName evidence="2">Methyltransferase</fullName>
    </submittedName>
</protein>
<dbReference type="RefSeq" id="WP_127080221.1">
    <property type="nucleotide sequence ID" value="NZ_RSCL01000003.1"/>
</dbReference>